<name>A0A922CWK5_MANSE</name>
<protein>
    <submittedName>
        <fullName evidence="1">Uncharacterized protein</fullName>
    </submittedName>
</protein>
<evidence type="ECO:0000313" key="2">
    <source>
        <dbReference type="Proteomes" id="UP000791440"/>
    </source>
</evidence>
<proteinExistence type="predicted"/>
<keyword evidence="2" id="KW-1185">Reference proteome</keyword>
<reference evidence="1" key="2">
    <citation type="submission" date="2020-12" db="EMBL/GenBank/DDBJ databases">
        <authorList>
            <person name="Kanost M."/>
        </authorList>
    </citation>
    <scope>NUCLEOTIDE SEQUENCE</scope>
</reference>
<comment type="caution">
    <text evidence="1">The sequence shown here is derived from an EMBL/GenBank/DDBJ whole genome shotgun (WGS) entry which is preliminary data.</text>
</comment>
<sequence>MLAKLRSKYFDAHLIFLDFMGHQRSDITLVCQELFPRISTSYYRFFEIFVEAIAFRKVTQWKIVFHVSFVS</sequence>
<organism evidence="1 2">
    <name type="scientific">Manduca sexta</name>
    <name type="common">Tobacco hawkmoth</name>
    <name type="synonym">Tobacco hornworm</name>
    <dbReference type="NCBI Taxonomy" id="7130"/>
    <lineage>
        <taxon>Eukaryota</taxon>
        <taxon>Metazoa</taxon>
        <taxon>Ecdysozoa</taxon>
        <taxon>Arthropoda</taxon>
        <taxon>Hexapoda</taxon>
        <taxon>Insecta</taxon>
        <taxon>Pterygota</taxon>
        <taxon>Neoptera</taxon>
        <taxon>Endopterygota</taxon>
        <taxon>Lepidoptera</taxon>
        <taxon>Glossata</taxon>
        <taxon>Ditrysia</taxon>
        <taxon>Bombycoidea</taxon>
        <taxon>Sphingidae</taxon>
        <taxon>Sphinginae</taxon>
        <taxon>Sphingini</taxon>
        <taxon>Manduca</taxon>
    </lineage>
</organism>
<dbReference type="AlphaFoldDB" id="A0A922CWK5"/>
<evidence type="ECO:0000313" key="1">
    <source>
        <dbReference type="EMBL" id="KAG6461002.1"/>
    </source>
</evidence>
<dbReference type="Proteomes" id="UP000791440">
    <property type="component" value="Unassembled WGS sequence"/>
</dbReference>
<reference evidence="1" key="1">
    <citation type="journal article" date="2016" name="Insect Biochem. Mol. Biol.">
        <title>Multifaceted biological insights from a draft genome sequence of the tobacco hornworm moth, Manduca sexta.</title>
        <authorList>
            <person name="Kanost M.R."/>
            <person name="Arrese E.L."/>
            <person name="Cao X."/>
            <person name="Chen Y.R."/>
            <person name="Chellapilla S."/>
            <person name="Goldsmith M.R."/>
            <person name="Grosse-Wilde E."/>
            <person name="Heckel D.G."/>
            <person name="Herndon N."/>
            <person name="Jiang H."/>
            <person name="Papanicolaou A."/>
            <person name="Qu J."/>
            <person name="Soulages J.L."/>
            <person name="Vogel H."/>
            <person name="Walters J."/>
            <person name="Waterhouse R.M."/>
            <person name="Ahn S.J."/>
            <person name="Almeida F.C."/>
            <person name="An C."/>
            <person name="Aqrawi P."/>
            <person name="Bretschneider A."/>
            <person name="Bryant W.B."/>
            <person name="Bucks S."/>
            <person name="Chao H."/>
            <person name="Chevignon G."/>
            <person name="Christen J.M."/>
            <person name="Clarke D.F."/>
            <person name="Dittmer N.T."/>
            <person name="Ferguson L.C.F."/>
            <person name="Garavelou S."/>
            <person name="Gordon K.H.J."/>
            <person name="Gunaratna R.T."/>
            <person name="Han Y."/>
            <person name="Hauser F."/>
            <person name="He Y."/>
            <person name="Heidel-Fischer H."/>
            <person name="Hirsh A."/>
            <person name="Hu Y."/>
            <person name="Jiang H."/>
            <person name="Kalra D."/>
            <person name="Klinner C."/>
            <person name="Konig C."/>
            <person name="Kovar C."/>
            <person name="Kroll A.R."/>
            <person name="Kuwar S.S."/>
            <person name="Lee S.L."/>
            <person name="Lehman R."/>
            <person name="Li K."/>
            <person name="Li Z."/>
            <person name="Liang H."/>
            <person name="Lovelace S."/>
            <person name="Lu Z."/>
            <person name="Mansfield J.H."/>
            <person name="McCulloch K.J."/>
            <person name="Mathew T."/>
            <person name="Morton B."/>
            <person name="Muzny D.M."/>
            <person name="Neunemann D."/>
            <person name="Ongeri F."/>
            <person name="Pauchet Y."/>
            <person name="Pu L.L."/>
            <person name="Pyrousis I."/>
            <person name="Rao X.J."/>
            <person name="Redding A."/>
            <person name="Roesel C."/>
            <person name="Sanchez-Gracia A."/>
            <person name="Schaack S."/>
            <person name="Shukla A."/>
            <person name="Tetreau G."/>
            <person name="Wang Y."/>
            <person name="Xiong G.H."/>
            <person name="Traut W."/>
            <person name="Walsh T.K."/>
            <person name="Worley K.C."/>
            <person name="Wu D."/>
            <person name="Wu W."/>
            <person name="Wu Y.Q."/>
            <person name="Zhang X."/>
            <person name="Zou Z."/>
            <person name="Zucker H."/>
            <person name="Briscoe A.D."/>
            <person name="Burmester T."/>
            <person name="Clem R.J."/>
            <person name="Feyereisen R."/>
            <person name="Grimmelikhuijzen C.J.P."/>
            <person name="Hamodrakas S.J."/>
            <person name="Hansson B.S."/>
            <person name="Huguet E."/>
            <person name="Jermiin L.S."/>
            <person name="Lan Q."/>
            <person name="Lehman H.K."/>
            <person name="Lorenzen M."/>
            <person name="Merzendorfer H."/>
            <person name="Michalopoulos I."/>
            <person name="Morton D.B."/>
            <person name="Muthukrishnan S."/>
            <person name="Oakeshott J.G."/>
            <person name="Palmer W."/>
            <person name="Park Y."/>
            <person name="Passarelli A.L."/>
            <person name="Rozas J."/>
            <person name="Schwartz L.M."/>
            <person name="Smith W."/>
            <person name="Southgate A."/>
            <person name="Vilcinskas A."/>
            <person name="Vogt R."/>
            <person name="Wang P."/>
            <person name="Werren J."/>
            <person name="Yu X.Q."/>
            <person name="Zhou J.J."/>
            <person name="Brown S.J."/>
            <person name="Scherer S.E."/>
            <person name="Richards S."/>
            <person name="Blissard G.W."/>
        </authorList>
    </citation>
    <scope>NUCLEOTIDE SEQUENCE</scope>
</reference>
<dbReference type="EMBL" id="JH668714">
    <property type="protein sequence ID" value="KAG6461002.1"/>
    <property type="molecule type" value="Genomic_DNA"/>
</dbReference>
<gene>
    <name evidence="1" type="ORF">O3G_MSEX012366</name>
</gene>
<accession>A0A922CWK5</accession>